<dbReference type="Pfam" id="PF06280">
    <property type="entry name" value="fn3_5"/>
    <property type="match status" value="1"/>
</dbReference>
<sequence>MKNICSFLIVILSGLFALGKAEIYIATVEGEPVTSYKGGIDGFLATAVESDSDEKIDVTSELVTSYAHHLEKKHDMLLGMLFERGTYKKLYSYRHLINGFAVHISPEQAEILRRAPGVKSVDRDWKVRKLTTHTPQFLGLPTGVWPTGGGFDRAGEDIVIGFVDSGIYPHHPSFSTHNTEPYGPVPKYRGKCEVDPNTKKDYCNGKIIGAQHFAEAAKMAGAFNAEIDFDSPLDGDGHGSHTAAIAAGNNGIPVRMHGFEFGRASGMAPRARIAVYKALYRLFGGFVADVVAAIDQAVHDGVDILNLSVGPNSPPATTKTTFLNPFDATLLSAVKAGVFVAQAAGNGGPFPKTLLSYSPWIASVGAAVDDRRYKNHLTLGNGKILAGLGLSPATHANRTFTLVAANDVMLDSSVARYSPGDCQKPEVLNKNLVEGNILLCGYSFNFVIGTASIQKVSQTAKSLGAIGFVLVVENASPGTKFDPVPVGIPGILISDVSKSMELIHYYNISTPRDWTGRVKSFKAVGSIGDGLKPILHKSAPQVALFSARGPNIKDYTFEDADLLKPDILAPGSLIWAAWAPNGTDEANYVGEGFAMISGTSMAAPHIAGIAALLKQKHPHWSPAAIKSALMTTSTTLDRAERPLQAQRYSGSDTLALVPATPFDCGSGHVSPRAALDPGLVFDAVTRTVTNVAQEETYVITARMAPAVAIETSPPAMTLRPGASREFSVTLTVRSVTGSYSFGEVLLKGSRGHKVRIPVVAMGYNRSYTASSAVAPFHSLSLIFSYIKMISDGVVLTAPLSLEGEDSDGNYRAPNVLKRILSLLNSVRPGSDLTGFQLPPMFNLPKSQLQCYGESVYCNSSDILSKFAKQETSLERFTSVIAWSISTVRPLMFGVAPYNPVIGETHHVSRGTLNVLLEQVSHHPPVTALHATDEKENMEIIWCHCPLPKFYGTNIETEVQGKRQLKLLDRNETYIMNSPKLVIRFFPMPSVDWLGNVTIKCQETGLEAELNYRGNSFLPRPSVHRSIKGKIFMSSSPKTMYVVDGHWDRTVTVKDVFTEKVTVIYNAKEAISGLKTPIVNDPKGILPSESTLVWAEVSKSILQKCWAKAKEAKTSIEERQRELAREAKLKGESWIPKHFTISHSKETGWDCLPNQKLVSHHPPVTALHATDEKENIEIIWCHCPLPKFYGTNIETEVQGKRQLKLLDRNETYIMNSPKLVIRFFPMPSVDWLGNVTIKCQETGLEAELNYRGNSFLPRPSVHRSIKGKIFMSSSPKTMYVVDGHWDRTVTVKDVFSGKVTVIYNAKEAISGLKTPIVNDPKGILPSESTLVWAEVSKNILQKCWAKAKEAKTSIEERQREHAREAKLNGESWIPKHFTTSHSKETGWDCLPNQKFVPPAPIIVPPVESHDGGGRS</sequence>
<dbReference type="Proteomes" id="UP000834106">
    <property type="component" value="Chromosome 17"/>
</dbReference>
<dbReference type="InterPro" id="IPR023827">
    <property type="entry name" value="Peptidase_S8_Asp-AS"/>
</dbReference>
<name>A0AAD2A1R8_9LAMI</name>
<dbReference type="SUPFAM" id="SSF52743">
    <property type="entry name" value="Subtilisin-like"/>
    <property type="match status" value="1"/>
</dbReference>
<feature type="domain" description="Peptidase S8/S53" evidence="16">
    <location>
        <begin position="155"/>
        <end position="637"/>
    </location>
</feature>
<evidence type="ECO:0000256" key="3">
    <source>
        <dbReference type="ARBA" id="ARBA00011073"/>
    </source>
</evidence>
<keyword evidence="6 12" id="KW-0378">Hydrolase</keyword>
<comment type="similarity">
    <text evidence="2 14">Belongs to the OSBP family.</text>
</comment>
<dbReference type="Gene3D" id="3.50.30.30">
    <property type="match status" value="1"/>
</dbReference>
<comment type="function">
    <text evidence="1">May be involved in the transport of sterols.</text>
</comment>
<keyword evidence="5 15" id="KW-0732">Signal</keyword>
<dbReference type="InterPro" id="IPR037045">
    <property type="entry name" value="S8pro/Inhibitor_I9_sf"/>
</dbReference>
<evidence type="ECO:0000259" key="17">
    <source>
        <dbReference type="Pfam" id="PF02225"/>
    </source>
</evidence>
<dbReference type="FunFam" id="3.40.50.200:FF:000006">
    <property type="entry name" value="Subtilisin-like protease SBT1.5"/>
    <property type="match status" value="1"/>
</dbReference>
<comment type="similarity">
    <text evidence="3 12 13">Belongs to the peptidase S8 family.</text>
</comment>
<dbReference type="GO" id="GO:0006869">
    <property type="term" value="P:lipid transport"/>
    <property type="evidence" value="ECO:0007669"/>
    <property type="project" value="UniProtKB-KW"/>
</dbReference>
<gene>
    <name evidence="20" type="ORF">FPE_LOCUS27270</name>
</gene>
<evidence type="ECO:0000256" key="5">
    <source>
        <dbReference type="ARBA" id="ARBA00022729"/>
    </source>
</evidence>
<evidence type="ECO:0000256" key="8">
    <source>
        <dbReference type="ARBA" id="ARBA00023055"/>
    </source>
</evidence>
<dbReference type="Pfam" id="PF00082">
    <property type="entry name" value="Peptidase_S8"/>
    <property type="match status" value="1"/>
</dbReference>
<keyword evidence="4 12" id="KW-0645">Protease</keyword>
<organism evidence="20 21">
    <name type="scientific">Fraxinus pennsylvanica</name>
    <dbReference type="NCBI Taxonomy" id="56036"/>
    <lineage>
        <taxon>Eukaryota</taxon>
        <taxon>Viridiplantae</taxon>
        <taxon>Streptophyta</taxon>
        <taxon>Embryophyta</taxon>
        <taxon>Tracheophyta</taxon>
        <taxon>Spermatophyta</taxon>
        <taxon>Magnoliopsida</taxon>
        <taxon>eudicotyledons</taxon>
        <taxon>Gunneridae</taxon>
        <taxon>Pentapetalae</taxon>
        <taxon>asterids</taxon>
        <taxon>lamiids</taxon>
        <taxon>Lamiales</taxon>
        <taxon>Oleaceae</taxon>
        <taxon>Oleeae</taxon>
        <taxon>Fraxinus</taxon>
    </lineage>
</organism>
<dbReference type="PANTHER" id="PTHR10795">
    <property type="entry name" value="PROPROTEIN CONVERTASE SUBTILISIN/KEXIN"/>
    <property type="match status" value="1"/>
</dbReference>
<dbReference type="PROSITE" id="PS00136">
    <property type="entry name" value="SUBTILASE_ASP"/>
    <property type="match status" value="1"/>
</dbReference>
<feature type="signal peptide" evidence="15">
    <location>
        <begin position="1"/>
        <end position="21"/>
    </location>
</feature>
<dbReference type="InterPro" id="IPR000209">
    <property type="entry name" value="Peptidase_S8/S53_dom"/>
</dbReference>
<dbReference type="InterPro" id="IPR034197">
    <property type="entry name" value="Peptidases_S8_3"/>
</dbReference>
<evidence type="ECO:0000256" key="14">
    <source>
        <dbReference type="RuleBase" id="RU003844"/>
    </source>
</evidence>
<evidence type="ECO:0000259" key="18">
    <source>
        <dbReference type="Pfam" id="PF05922"/>
    </source>
</evidence>
<dbReference type="SUPFAM" id="SSF54897">
    <property type="entry name" value="Protease propeptides/inhibitors"/>
    <property type="match status" value="1"/>
</dbReference>
<dbReference type="SUPFAM" id="SSF144000">
    <property type="entry name" value="Oxysterol-binding protein-like"/>
    <property type="match status" value="2"/>
</dbReference>
<dbReference type="InterPro" id="IPR018494">
    <property type="entry name" value="Oxysterol-bd_CS"/>
</dbReference>
<keyword evidence="9" id="KW-0446">Lipid-binding</keyword>
<evidence type="ECO:0000256" key="1">
    <source>
        <dbReference type="ARBA" id="ARBA00003361"/>
    </source>
</evidence>
<dbReference type="Gene3D" id="6.10.140.1150">
    <property type="match status" value="1"/>
</dbReference>
<accession>A0AAD2A1R8</accession>
<dbReference type="InterPro" id="IPR036852">
    <property type="entry name" value="Peptidase_S8/S53_dom_sf"/>
</dbReference>
<feature type="chain" id="PRO_5041971686" description="Subtilisin-like protease SBT2.6" evidence="15">
    <location>
        <begin position="22"/>
        <end position="1414"/>
    </location>
</feature>
<feature type="domain" description="C5a peptidase/Subtilisin-like protease SBT2-like Fn3-like" evidence="19">
    <location>
        <begin position="687"/>
        <end position="759"/>
    </location>
</feature>
<evidence type="ECO:0000256" key="7">
    <source>
        <dbReference type="ARBA" id="ARBA00022825"/>
    </source>
</evidence>
<dbReference type="InterPro" id="IPR010435">
    <property type="entry name" value="C5a/SBT2-like_Fn3"/>
</dbReference>
<evidence type="ECO:0000256" key="9">
    <source>
        <dbReference type="ARBA" id="ARBA00023121"/>
    </source>
</evidence>
<evidence type="ECO:0000256" key="12">
    <source>
        <dbReference type="PROSITE-ProRule" id="PRU01240"/>
    </source>
</evidence>
<dbReference type="GO" id="GO:0004252">
    <property type="term" value="F:serine-type endopeptidase activity"/>
    <property type="evidence" value="ECO:0007669"/>
    <property type="project" value="UniProtKB-UniRule"/>
</dbReference>
<protein>
    <recommendedName>
        <fullName evidence="22">Subtilisin-like protease SBT2.6</fullName>
    </recommendedName>
</protein>
<evidence type="ECO:0000313" key="21">
    <source>
        <dbReference type="Proteomes" id="UP000834106"/>
    </source>
</evidence>
<evidence type="ECO:0000259" key="16">
    <source>
        <dbReference type="Pfam" id="PF00082"/>
    </source>
</evidence>
<feature type="active site" description="Charge relay system" evidence="11 12">
    <location>
        <position position="238"/>
    </location>
</feature>
<evidence type="ECO:0008006" key="22">
    <source>
        <dbReference type="Google" id="ProtNLM"/>
    </source>
</evidence>
<evidence type="ECO:0000256" key="10">
    <source>
        <dbReference type="ARBA" id="ARBA00023180"/>
    </source>
</evidence>
<keyword evidence="8" id="KW-0813">Transport</keyword>
<dbReference type="PROSITE" id="PS00138">
    <property type="entry name" value="SUBTILASE_SER"/>
    <property type="match status" value="1"/>
</dbReference>
<dbReference type="InterPro" id="IPR045051">
    <property type="entry name" value="SBT"/>
</dbReference>
<keyword evidence="7 12" id="KW-0720">Serine protease</keyword>
<evidence type="ECO:0000256" key="6">
    <source>
        <dbReference type="ARBA" id="ARBA00022801"/>
    </source>
</evidence>
<dbReference type="PROSITE" id="PS51892">
    <property type="entry name" value="SUBTILASE"/>
    <property type="match status" value="1"/>
</dbReference>
<dbReference type="Gene3D" id="3.30.70.80">
    <property type="entry name" value="Peptidase S8 propeptide/proteinase inhibitor I9"/>
    <property type="match status" value="1"/>
</dbReference>
<dbReference type="PRINTS" id="PR00723">
    <property type="entry name" value="SUBTILISIN"/>
</dbReference>
<feature type="active site" description="Charge relay system" evidence="11 12">
    <location>
        <position position="164"/>
    </location>
</feature>
<dbReference type="InterPro" id="IPR010259">
    <property type="entry name" value="S8pro/Inhibitor_I9"/>
</dbReference>
<dbReference type="InterPro" id="IPR037239">
    <property type="entry name" value="OSBP_sf"/>
</dbReference>
<proteinExistence type="inferred from homology"/>
<keyword evidence="8" id="KW-0445">Lipid transport</keyword>
<feature type="domain" description="PA" evidence="17">
    <location>
        <begin position="414"/>
        <end position="494"/>
    </location>
</feature>
<evidence type="ECO:0000259" key="19">
    <source>
        <dbReference type="Pfam" id="PF06280"/>
    </source>
</evidence>
<dbReference type="GO" id="GO:0016020">
    <property type="term" value="C:membrane"/>
    <property type="evidence" value="ECO:0007669"/>
    <property type="project" value="InterPro"/>
</dbReference>
<dbReference type="CDD" id="cd04852">
    <property type="entry name" value="Peptidases_S8_3"/>
    <property type="match status" value="1"/>
</dbReference>
<dbReference type="CDD" id="cd02120">
    <property type="entry name" value="PA_subtilisin_like"/>
    <property type="match status" value="1"/>
</dbReference>
<feature type="domain" description="Inhibitor I9" evidence="18">
    <location>
        <begin position="68"/>
        <end position="128"/>
    </location>
</feature>
<reference evidence="20" key="1">
    <citation type="submission" date="2023-05" db="EMBL/GenBank/DDBJ databases">
        <authorList>
            <person name="Huff M."/>
        </authorList>
    </citation>
    <scope>NUCLEOTIDE SEQUENCE</scope>
</reference>
<dbReference type="Gene3D" id="3.40.50.200">
    <property type="entry name" value="Peptidase S8/S53 domain"/>
    <property type="match status" value="1"/>
</dbReference>
<dbReference type="Gene3D" id="2.40.160.120">
    <property type="match status" value="2"/>
</dbReference>
<dbReference type="Gene3D" id="3.30.70.3490">
    <property type="match status" value="1"/>
</dbReference>
<dbReference type="GO" id="GO:0008289">
    <property type="term" value="F:lipid binding"/>
    <property type="evidence" value="ECO:0007669"/>
    <property type="project" value="UniProtKB-KW"/>
</dbReference>
<dbReference type="InterPro" id="IPR015500">
    <property type="entry name" value="Peptidase_S8_subtilisin-rel"/>
</dbReference>
<dbReference type="Pfam" id="PF01237">
    <property type="entry name" value="Oxysterol_BP"/>
    <property type="match status" value="2"/>
</dbReference>
<dbReference type="EMBL" id="OU503052">
    <property type="protein sequence ID" value="CAI9779840.1"/>
    <property type="molecule type" value="Genomic_DNA"/>
</dbReference>
<dbReference type="FunFam" id="2.40.160.120:FF:000011">
    <property type="entry name" value="Oxysterol-binding protein-related protein 4C"/>
    <property type="match status" value="2"/>
</dbReference>
<keyword evidence="21" id="KW-1185">Reference proteome</keyword>
<evidence type="ECO:0000256" key="11">
    <source>
        <dbReference type="PIRSR" id="PIRSR615500-1"/>
    </source>
</evidence>
<evidence type="ECO:0000256" key="15">
    <source>
        <dbReference type="SAM" id="SignalP"/>
    </source>
</evidence>
<keyword evidence="10" id="KW-0325">Glycoprotein</keyword>
<evidence type="ECO:0000313" key="20">
    <source>
        <dbReference type="EMBL" id="CAI9779840.1"/>
    </source>
</evidence>
<dbReference type="FunFam" id="3.30.70.3490:FF:000007">
    <property type="entry name" value="Oxysterol-binding protein-related protein 4B"/>
    <property type="match status" value="2"/>
</dbReference>
<evidence type="ECO:0000256" key="4">
    <source>
        <dbReference type="ARBA" id="ARBA00022670"/>
    </source>
</evidence>
<dbReference type="Pfam" id="PF05922">
    <property type="entry name" value="Inhibitor_I9"/>
    <property type="match status" value="1"/>
</dbReference>
<evidence type="ECO:0000256" key="13">
    <source>
        <dbReference type="RuleBase" id="RU003355"/>
    </source>
</evidence>
<dbReference type="InterPro" id="IPR000648">
    <property type="entry name" value="Oxysterol-bd"/>
</dbReference>
<dbReference type="PROSITE" id="PS01013">
    <property type="entry name" value="OSBP"/>
    <property type="match status" value="1"/>
</dbReference>
<dbReference type="InterPro" id="IPR023828">
    <property type="entry name" value="Peptidase_S8_Ser-AS"/>
</dbReference>
<dbReference type="Pfam" id="PF02225">
    <property type="entry name" value="PA"/>
    <property type="match status" value="1"/>
</dbReference>
<dbReference type="InterPro" id="IPR003137">
    <property type="entry name" value="PA_domain"/>
</dbReference>
<evidence type="ECO:0000256" key="2">
    <source>
        <dbReference type="ARBA" id="ARBA00008842"/>
    </source>
</evidence>
<dbReference type="GO" id="GO:0006508">
    <property type="term" value="P:proteolysis"/>
    <property type="evidence" value="ECO:0007669"/>
    <property type="project" value="UniProtKB-KW"/>
</dbReference>
<feature type="active site" description="Charge relay system" evidence="11 12">
    <location>
        <position position="600"/>
    </location>
</feature>